<name>A0ABQ2HM47_9PSEU</name>
<evidence type="ECO:0008006" key="3">
    <source>
        <dbReference type="Google" id="ProtNLM"/>
    </source>
</evidence>
<dbReference type="Proteomes" id="UP000597656">
    <property type="component" value="Unassembled WGS sequence"/>
</dbReference>
<keyword evidence="2" id="KW-1185">Reference proteome</keyword>
<comment type="caution">
    <text evidence="1">The sequence shown here is derived from an EMBL/GenBank/DDBJ whole genome shotgun (WGS) entry which is preliminary data.</text>
</comment>
<organism evidence="1 2">
    <name type="scientific">Lentzea pudingi</name>
    <dbReference type="NCBI Taxonomy" id="1789439"/>
    <lineage>
        <taxon>Bacteria</taxon>
        <taxon>Bacillati</taxon>
        <taxon>Actinomycetota</taxon>
        <taxon>Actinomycetes</taxon>
        <taxon>Pseudonocardiales</taxon>
        <taxon>Pseudonocardiaceae</taxon>
        <taxon>Lentzea</taxon>
    </lineage>
</organism>
<reference evidence="2" key="1">
    <citation type="journal article" date="2019" name="Int. J. Syst. Evol. Microbiol.">
        <title>The Global Catalogue of Microorganisms (GCM) 10K type strain sequencing project: providing services to taxonomists for standard genome sequencing and annotation.</title>
        <authorList>
            <consortium name="The Broad Institute Genomics Platform"/>
            <consortium name="The Broad Institute Genome Sequencing Center for Infectious Disease"/>
            <person name="Wu L."/>
            <person name="Ma J."/>
        </authorList>
    </citation>
    <scope>NUCLEOTIDE SEQUENCE [LARGE SCALE GENOMIC DNA]</scope>
    <source>
        <strain evidence="2">CGMCC 4.7319</strain>
    </source>
</reference>
<protein>
    <recommendedName>
        <fullName evidence="3">FG-GAP repeat-containing protein</fullName>
    </recommendedName>
</protein>
<proteinExistence type="predicted"/>
<dbReference type="EMBL" id="BMNC01000002">
    <property type="protein sequence ID" value="GGM84304.1"/>
    <property type="molecule type" value="Genomic_DNA"/>
</dbReference>
<accession>A0ABQ2HM47</accession>
<gene>
    <name evidence="1" type="ORF">GCM10011609_20520</name>
</gene>
<evidence type="ECO:0000313" key="1">
    <source>
        <dbReference type="EMBL" id="GGM84304.1"/>
    </source>
</evidence>
<evidence type="ECO:0000313" key="2">
    <source>
        <dbReference type="Proteomes" id="UP000597656"/>
    </source>
</evidence>
<sequence>MQVTAVIAAVVVIAGLVFAYFQRPDNTDSGQSGTDTGMRCGTTVCQVVIGKSVGRDLVELLSGTGGGRIRVTGESGPFIFEMTIAESGATVTDKSLQCTEAAVSVCLVHGARGTDLVGEVLIRKDGTWSRAQAYLSTGGFLGLHDVNEDGTAEVVAVQLACDGQCNNAFVQVFSVFGPDLGCTAAAPARDQLPGWPAPAPKLSQLRPCAD</sequence>